<protein>
    <submittedName>
        <fullName evidence="3">Uncharacterized protein</fullName>
    </submittedName>
</protein>
<feature type="transmembrane region" description="Helical" evidence="1">
    <location>
        <begin position="174"/>
        <end position="199"/>
    </location>
</feature>
<dbReference type="EnsemblMetazoa" id="XM_038191531.1">
    <property type="protein sequence ID" value="XP_038047459.1"/>
    <property type="gene ID" value="LOC119721451"/>
</dbReference>
<dbReference type="GeneID" id="119721451"/>
<dbReference type="AlphaFoldDB" id="A0A913Z6Y0"/>
<proteinExistence type="predicted"/>
<evidence type="ECO:0000256" key="1">
    <source>
        <dbReference type="SAM" id="Phobius"/>
    </source>
</evidence>
<keyword evidence="1" id="KW-1133">Transmembrane helix</keyword>
<name>A0A913Z6Y0_PATMI</name>
<organism evidence="3 4">
    <name type="scientific">Patiria miniata</name>
    <name type="common">Bat star</name>
    <name type="synonym">Asterina miniata</name>
    <dbReference type="NCBI Taxonomy" id="46514"/>
    <lineage>
        <taxon>Eukaryota</taxon>
        <taxon>Metazoa</taxon>
        <taxon>Echinodermata</taxon>
        <taxon>Eleutherozoa</taxon>
        <taxon>Asterozoa</taxon>
        <taxon>Asteroidea</taxon>
        <taxon>Valvatacea</taxon>
        <taxon>Valvatida</taxon>
        <taxon>Asterinidae</taxon>
        <taxon>Patiria</taxon>
    </lineage>
</organism>
<dbReference type="Proteomes" id="UP000887568">
    <property type="component" value="Unplaced"/>
</dbReference>
<keyword evidence="1" id="KW-0472">Membrane</keyword>
<dbReference type="OrthoDB" id="10208719at2759"/>
<dbReference type="RefSeq" id="XP_038047459.1">
    <property type="nucleotide sequence ID" value="XM_038191531.1"/>
</dbReference>
<evidence type="ECO:0000313" key="4">
    <source>
        <dbReference type="Proteomes" id="UP000887568"/>
    </source>
</evidence>
<keyword evidence="2" id="KW-0732">Signal</keyword>
<evidence type="ECO:0000313" key="3">
    <source>
        <dbReference type="EnsemblMetazoa" id="XP_038047459.1"/>
    </source>
</evidence>
<accession>A0A913Z6Y0</accession>
<dbReference type="Gene3D" id="2.10.50.10">
    <property type="entry name" value="Tumor Necrosis Factor Receptor, subunit A, domain 2"/>
    <property type="match status" value="1"/>
</dbReference>
<sequence length="236" mass="26202">MAACMSRHCLMLLAGAILALTFVHGLEAAVPSPDKRPCDKQDNDEPETLCRATIDCYCISGTYLDIPCDTFDQDNIDCSSYCKPCPYGKFSPFDNRCLACRPVTPCKPNEEVIIRATGRADQVCGCRRQDLTCPPCPEQTTPTFTSTQVETVVDPSVNPPQEKRATDNQWTFDGWSVVIGIILAMGLVLLVVWIVCILLKERGYHLRLPSSFTVPKLSCPFSASLLRNVKLSWYVN</sequence>
<evidence type="ECO:0000256" key="2">
    <source>
        <dbReference type="SAM" id="SignalP"/>
    </source>
</evidence>
<reference evidence="3" key="1">
    <citation type="submission" date="2022-11" db="UniProtKB">
        <authorList>
            <consortium name="EnsemblMetazoa"/>
        </authorList>
    </citation>
    <scope>IDENTIFICATION</scope>
</reference>
<keyword evidence="4" id="KW-1185">Reference proteome</keyword>
<keyword evidence="1" id="KW-0812">Transmembrane</keyword>
<feature type="signal peptide" evidence="2">
    <location>
        <begin position="1"/>
        <end position="28"/>
    </location>
</feature>
<feature type="chain" id="PRO_5036999495" evidence="2">
    <location>
        <begin position="29"/>
        <end position="236"/>
    </location>
</feature>